<keyword evidence="4" id="KW-1185">Reference proteome</keyword>
<name>A0A0X8JGR5_ACTRD</name>
<evidence type="ECO:0000313" key="4">
    <source>
        <dbReference type="Proteomes" id="UP000065220"/>
    </source>
</evidence>
<proteinExistence type="inferred from homology"/>
<organism evidence="3 4">
    <name type="scientific">Actinomyces radicidentis</name>
    <dbReference type="NCBI Taxonomy" id="111015"/>
    <lineage>
        <taxon>Bacteria</taxon>
        <taxon>Bacillati</taxon>
        <taxon>Actinomycetota</taxon>
        <taxon>Actinomycetes</taxon>
        <taxon>Actinomycetales</taxon>
        <taxon>Actinomycetaceae</taxon>
        <taxon>Actinomyces</taxon>
    </lineage>
</organism>
<gene>
    <name evidence="3" type="ORF">AXF14_01750</name>
</gene>
<comment type="similarity">
    <text evidence="1">Belongs to the LytR/CpsA/Psr (LCP) family.</text>
</comment>
<evidence type="ECO:0000313" key="3">
    <source>
        <dbReference type="EMBL" id="AMD88361.1"/>
    </source>
</evidence>
<dbReference type="PANTHER" id="PTHR33392">
    <property type="entry name" value="POLYISOPRENYL-TEICHOIC ACID--PEPTIDOGLYCAN TEICHOIC ACID TRANSFERASE TAGU"/>
    <property type="match status" value="1"/>
</dbReference>
<dbReference type="AlphaFoldDB" id="A0A0X8JGR5"/>
<dbReference type="PANTHER" id="PTHR33392:SF6">
    <property type="entry name" value="POLYISOPRENYL-TEICHOIC ACID--PEPTIDOGLYCAN TEICHOIC ACID TRANSFERASE TAGU"/>
    <property type="match status" value="1"/>
</dbReference>
<dbReference type="Pfam" id="PF03816">
    <property type="entry name" value="LytR_cpsA_psr"/>
    <property type="match status" value="1"/>
</dbReference>
<sequence>MALILVILLALVGLRVAWVWHRVDSDISRTDALSSTDTSDGETWLIVGSDSRADGAVQDATEGARSDSLMVLNRAPNGEATLISLPRDTYVDIPGYGGNKINAAYSFGGASLLVSTVDDLTGLTVDHYVQVGMGGVEEMVDAVGGINVCLDYDVDDADSGLVWDTSQGTCQDVDGEKALQYSRMRKSDPTGDIGRAKRQRAVIAAVVAKAATVSTLVNLSRQDAIIDAGTGALTVDEGTSTGDLVQMMAAFHKASSHGLTGAPPISSLDYEPGGIGSAVLLQDTTAPDFFAKVRNGSLTTSDFNQG</sequence>
<feature type="domain" description="Cell envelope-related transcriptional attenuator" evidence="2">
    <location>
        <begin position="65"/>
        <end position="211"/>
    </location>
</feature>
<dbReference type="NCBIfam" id="TIGR00350">
    <property type="entry name" value="lytR_cpsA_psr"/>
    <property type="match status" value="1"/>
</dbReference>
<dbReference type="InterPro" id="IPR050922">
    <property type="entry name" value="LytR/CpsA/Psr_CW_biosynth"/>
</dbReference>
<dbReference type="Proteomes" id="UP000065220">
    <property type="component" value="Chromosome"/>
</dbReference>
<protein>
    <submittedName>
        <fullName evidence="3">Transcriptional regulator</fullName>
    </submittedName>
</protein>
<evidence type="ECO:0000259" key="2">
    <source>
        <dbReference type="Pfam" id="PF03816"/>
    </source>
</evidence>
<dbReference type="STRING" id="111015.AXF14_01750"/>
<dbReference type="EMBL" id="CP014228">
    <property type="protein sequence ID" value="AMD88361.1"/>
    <property type="molecule type" value="Genomic_DNA"/>
</dbReference>
<evidence type="ECO:0000256" key="1">
    <source>
        <dbReference type="ARBA" id="ARBA00006068"/>
    </source>
</evidence>
<dbReference type="KEGG" id="ard:AXF14_01750"/>
<dbReference type="InterPro" id="IPR004474">
    <property type="entry name" value="LytR_CpsA_psr"/>
</dbReference>
<reference evidence="4" key="1">
    <citation type="submission" date="2016-02" db="EMBL/GenBank/DDBJ databases">
        <authorList>
            <person name="Holder M.E."/>
            <person name="Ajami N.J."/>
            <person name="Petrosino J.F."/>
        </authorList>
    </citation>
    <scope>NUCLEOTIDE SEQUENCE [LARGE SCALE GENOMIC DNA]</scope>
    <source>
        <strain evidence="4">CCUG 36733</strain>
    </source>
</reference>
<dbReference type="OrthoDB" id="9782542at2"/>
<dbReference type="Gene3D" id="3.40.630.190">
    <property type="entry name" value="LCP protein"/>
    <property type="match status" value="1"/>
</dbReference>
<accession>A0A0X8JGR5</accession>